<evidence type="ECO:0000313" key="4">
    <source>
        <dbReference type="Proteomes" id="UP000435138"/>
    </source>
</evidence>
<accession>A0A6A8AH84</accession>
<dbReference type="InterPro" id="IPR016166">
    <property type="entry name" value="FAD-bd_PCMH"/>
</dbReference>
<dbReference type="RefSeq" id="WP_153356029.1">
    <property type="nucleotide sequence ID" value="NZ_WIXI01000047.1"/>
</dbReference>
<dbReference type="Proteomes" id="UP000435138">
    <property type="component" value="Unassembled WGS sequence"/>
</dbReference>
<dbReference type="GO" id="GO:0071949">
    <property type="term" value="F:FAD binding"/>
    <property type="evidence" value="ECO:0007669"/>
    <property type="project" value="InterPro"/>
</dbReference>
<dbReference type="AlphaFoldDB" id="A0A6A8AH84"/>
<protein>
    <submittedName>
        <fullName evidence="3">FAD-binding protein</fullName>
    </submittedName>
</protein>
<dbReference type="SUPFAM" id="SSF56176">
    <property type="entry name" value="FAD-binding/transporter-associated domain-like"/>
    <property type="match status" value="1"/>
</dbReference>
<comment type="caution">
    <text evidence="3">The sequence shown here is derived from an EMBL/GenBank/DDBJ whole genome shotgun (WGS) entry which is preliminary data.</text>
</comment>
<dbReference type="InterPro" id="IPR016169">
    <property type="entry name" value="FAD-bd_PCMH_sub2"/>
</dbReference>
<proteinExistence type="predicted"/>
<keyword evidence="1" id="KW-0285">Flavoprotein</keyword>
<name>A0A6A8AH84_9HYPH</name>
<gene>
    <name evidence="3" type="ORF">GAO09_19100</name>
</gene>
<keyword evidence="4" id="KW-1185">Reference proteome</keyword>
<feature type="domain" description="FAD-binding PCMH-type" evidence="2">
    <location>
        <begin position="16"/>
        <end position="188"/>
    </location>
</feature>
<evidence type="ECO:0000259" key="2">
    <source>
        <dbReference type="PROSITE" id="PS51387"/>
    </source>
</evidence>
<evidence type="ECO:0000313" key="3">
    <source>
        <dbReference type="EMBL" id="MQY48151.1"/>
    </source>
</evidence>
<dbReference type="PROSITE" id="PS51387">
    <property type="entry name" value="FAD_PCMH"/>
    <property type="match status" value="1"/>
</dbReference>
<reference evidence="3 4" key="1">
    <citation type="submission" date="2019-11" db="EMBL/GenBank/DDBJ databases">
        <title>Genome analysis of Rhizobacterium cereale a novel genus and species isolated from maize roots in North Spain.</title>
        <authorList>
            <person name="Menendez E."/>
            <person name="Flores-Felix J.D."/>
            <person name="Ramirez-Bahena M.-H."/>
            <person name="Igual J.M."/>
            <person name="Garcia-Fraile P."/>
            <person name="Peix A."/>
            <person name="Velazquez E."/>
        </authorList>
    </citation>
    <scope>NUCLEOTIDE SEQUENCE [LARGE SCALE GENOMIC DNA]</scope>
    <source>
        <strain evidence="3 4">RZME27</strain>
    </source>
</reference>
<keyword evidence="1" id="KW-0274">FAD</keyword>
<dbReference type="Gene3D" id="3.30.465.10">
    <property type="match status" value="1"/>
</dbReference>
<dbReference type="PANTHER" id="PTHR43762:SF1">
    <property type="entry name" value="D-ARABINONO-1,4-LACTONE OXIDASE"/>
    <property type="match status" value="1"/>
</dbReference>
<sequence>MTNFDSQDDFRSWGNVLKESHAVARPIWRDQLKSAILNGRQQGLSLLGAGLRRSYGDSGLNPAGGMIDMAGVDRIIAFDPEKRLLRAEAGISFDTLLKVIVRQGFFLPVTPGTRYVTLGGAVGNDVHGKNHHVNGPIGRWIRRLGLLRSNGEELELSTSENPELFAATIGGLGLTGLITWVELELITVESAMIDAENIPFENVDSFFALAKESEEYFDYTVSWIDCLAKGDALGRGIFSRGNHAKAGSRLPDLGNTRFTMPMNLPGLAMNRYSINAFNALYYWNGKRTAGPARIGLHPFFYPLDSIGRWNRLYGRGGMYQYQSVVPPSVQVEATRDMLRAISVSGQGSFLAVLKTFGAVTSPGMLSFPREGTTLALDFPNHGDDTLRLMRRLDAIVLEAGGRLYPAKDGRMSAEMFQQGYPAWQEFARHVDHGFSSHFWQRVSQR</sequence>
<dbReference type="GO" id="GO:0016899">
    <property type="term" value="F:oxidoreductase activity, acting on the CH-OH group of donors, oxygen as acceptor"/>
    <property type="evidence" value="ECO:0007669"/>
    <property type="project" value="InterPro"/>
</dbReference>
<dbReference type="PANTHER" id="PTHR43762">
    <property type="entry name" value="L-GULONOLACTONE OXIDASE"/>
    <property type="match status" value="1"/>
</dbReference>
<dbReference type="InterPro" id="IPR006094">
    <property type="entry name" value="Oxid_FAD_bind_N"/>
</dbReference>
<evidence type="ECO:0000256" key="1">
    <source>
        <dbReference type="ARBA" id="ARBA00022827"/>
    </source>
</evidence>
<dbReference type="InterPro" id="IPR010031">
    <property type="entry name" value="FAD_lactone_oxidase-like"/>
</dbReference>
<organism evidence="3 4">
    <name type="scientific">Endobacterium cereale</name>
    <dbReference type="NCBI Taxonomy" id="2663029"/>
    <lineage>
        <taxon>Bacteria</taxon>
        <taxon>Pseudomonadati</taxon>
        <taxon>Pseudomonadota</taxon>
        <taxon>Alphaproteobacteria</taxon>
        <taxon>Hyphomicrobiales</taxon>
        <taxon>Rhizobiaceae</taxon>
        <taxon>Endobacterium</taxon>
    </lineage>
</organism>
<dbReference type="Pfam" id="PF01565">
    <property type="entry name" value="FAD_binding_4"/>
    <property type="match status" value="1"/>
</dbReference>
<dbReference type="EMBL" id="WIXI01000047">
    <property type="protein sequence ID" value="MQY48151.1"/>
    <property type="molecule type" value="Genomic_DNA"/>
</dbReference>
<dbReference type="InterPro" id="IPR036318">
    <property type="entry name" value="FAD-bd_PCMH-like_sf"/>
</dbReference>